<keyword evidence="6 8" id="KW-0234">DNA repair</keyword>
<dbReference type="FunFam" id="3.40.50.300:FF:000356">
    <property type="entry name" value="DNA repair protein RecN"/>
    <property type="match status" value="1"/>
</dbReference>
<dbReference type="EMBL" id="DVHM01000183">
    <property type="protein sequence ID" value="HIR71769.1"/>
    <property type="molecule type" value="Genomic_DNA"/>
</dbReference>
<proteinExistence type="inferred from homology"/>
<evidence type="ECO:0000256" key="4">
    <source>
        <dbReference type="ARBA" id="ARBA00022763"/>
    </source>
</evidence>
<reference evidence="11" key="2">
    <citation type="journal article" date="2021" name="PeerJ">
        <title>Extensive microbial diversity within the chicken gut microbiome revealed by metagenomics and culture.</title>
        <authorList>
            <person name="Gilroy R."/>
            <person name="Ravi A."/>
            <person name="Getino M."/>
            <person name="Pursley I."/>
            <person name="Horton D.L."/>
            <person name="Alikhan N.F."/>
            <person name="Baker D."/>
            <person name="Gharbi K."/>
            <person name="Hall N."/>
            <person name="Watson M."/>
            <person name="Adriaenssens E.M."/>
            <person name="Foster-Nyarko E."/>
            <person name="Jarju S."/>
            <person name="Secka A."/>
            <person name="Antonio M."/>
            <person name="Oren A."/>
            <person name="Chaudhuri R.R."/>
            <person name="La Ragione R."/>
            <person name="Hildebrand F."/>
            <person name="Pallen M.J."/>
        </authorList>
    </citation>
    <scope>NUCLEOTIDE SEQUENCE</scope>
    <source>
        <strain evidence="11">ChiSjej5B23-6657</strain>
    </source>
</reference>
<gene>
    <name evidence="11" type="primary">recN</name>
    <name evidence="11" type="ORF">IAA55_10900</name>
</gene>
<evidence type="ECO:0000259" key="10">
    <source>
        <dbReference type="Pfam" id="PF13476"/>
    </source>
</evidence>
<keyword evidence="5" id="KW-0067">ATP-binding</keyword>
<protein>
    <recommendedName>
        <fullName evidence="2 8">DNA repair protein RecN</fullName>
    </recommendedName>
    <alternativeName>
        <fullName evidence="7 8">Recombination protein N</fullName>
    </alternativeName>
</protein>
<dbReference type="SUPFAM" id="SSF52540">
    <property type="entry name" value="P-loop containing nucleoside triphosphate hydrolases"/>
    <property type="match status" value="1"/>
</dbReference>
<dbReference type="GO" id="GO:0016887">
    <property type="term" value="F:ATP hydrolysis activity"/>
    <property type="evidence" value="ECO:0007669"/>
    <property type="project" value="InterPro"/>
</dbReference>
<dbReference type="GO" id="GO:0043590">
    <property type="term" value="C:bacterial nucleoid"/>
    <property type="evidence" value="ECO:0007669"/>
    <property type="project" value="TreeGrafter"/>
</dbReference>
<dbReference type="PANTHER" id="PTHR11059">
    <property type="entry name" value="DNA REPAIR PROTEIN RECN"/>
    <property type="match status" value="1"/>
</dbReference>
<evidence type="ECO:0000256" key="1">
    <source>
        <dbReference type="ARBA" id="ARBA00009441"/>
    </source>
</evidence>
<dbReference type="PIRSF" id="PIRSF003128">
    <property type="entry name" value="RecN"/>
    <property type="match status" value="1"/>
</dbReference>
<dbReference type="Pfam" id="PF13476">
    <property type="entry name" value="AAA_23"/>
    <property type="match status" value="1"/>
</dbReference>
<evidence type="ECO:0000256" key="8">
    <source>
        <dbReference type="PIRNR" id="PIRNR003128"/>
    </source>
</evidence>
<sequence>MLESLHVKNLALIDETEIVFGKGLNILSGETGAGKSILLGALHLALGGRVAKEMLRDESADAVVEAVFSVRDERQRKLLEEMDLPIYEDEVILSRRITESRTVARINGETVPAAKLKQAGSVLLDIYGQQEHQSLTQKKKHMELLDTYGKMEIEPARERVREAFAAYREKRKELDEADMDDRERARELSFLEHETEEIEAAGLSVGEDETLEREYRRQSNGKKILEAVSGAYQQTGGMDGASDQIGRAIRALSGVEHYDDRLAGFMSMLTDIDGLLNDLNRELFEYQESEAFDARAFAETETRLDEINRLKEKYGNSIEEILAACETKRQRMEQLSSYDSYVAELKAETARLEERLKEACGQLSDVRKKYASRLVRTVEAALRDLNFLDVSFDMQFDQLDHYTSNGTDDGEFMISTNPGEPLKPLRNIASGGEMSRIMLAMKTVLAENDAIDTLIFDEIDSGISGRTAQAVSEKLSVVARDHQVVCITHLPQIAAMADRHFLIEKQVEGGATVSRISLLSREGSIRELARMLGGTEITEKVLENAEEMKNLADNKKRK</sequence>
<comment type="similarity">
    <text evidence="1 8">Belongs to the RecN family.</text>
</comment>
<keyword evidence="9" id="KW-0175">Coiled coil</keyword>
<dbReference type="InterPro" id="IPR027417">
    <property type="entry name" value="P-loop_NTPase"/>
</dbReference>
<evidence type="ECO:0000256" key="2">
    <source>
        <dbReference type="ARBA" id="ARBA00021315"/>
    </source>
</evidence>
<dbReference type="InterPro" id="IPR004604">
    <property type="entry name" value="DNA_recomb/repair_RecN"/>
</dbReference>
<dbReference type="GO" id="GO:0006310">
    <property type="term" value="P:DNA recombination"/>
    <property type="evidence" value="ECO:0007669"/>
    <property type="project" value="InterPro"/>
</dbReference>
<dbReference type="AlphaFoldDB" id="A0A9D1EB95"/>
<evidence type="ECO:0000256" key="5">
    <source>
        <dbReference type="ARBA" id="ARBA00022840"/>
    </source>
</evidence>
<keyword evidence="3" id="KW-0547">Nucleotide-binding</keyword>
<organism evidence="11 12">
    <name type="scientific">Candidatus Pullilachnospira gallistercoris</name>
    <dbReference type="NCBI Taxonomy" id="2840911"/>
    <lineage>
        <taxon>Bacteria</taxon>
        <taxon>Bacillati</taxon>
        <taxon>Bacillota</taxon>
        <taxon>Clostridia</taxon>
        <taxon>Lachnospirales</taxon>
        <taxon>Lachnospiraceae</taxon>
        <taxon>Lachnospiraceae incertae sedis</taxon>
        <taxon>Candidatus Pullilachnospira</taxon>
    </lineage>
</organism>
<evidence type="ECO:0000256" key="9">
    <source>
        <dbReference type="SAM" id="Coils"/>
    </source>
</evidence>
<reference evidence="11" key="1">
    <citation type="submission" date="2020-10" db="EMBL/GenBank/DDBJ databases">
        <authorList>
            <person name="Gilroy R."/>
        </authorList>
    </citation>
    <scope>NUCLEOTIDE SEQUENCE</scope>
    <source>
        <strain evidence="11">ChiSjej5B23-6657</strain>
    </source>
</reference>
<evidence type="ECO:0000313" key="12">
    <source>
        <dbReference type="Proteomes" id="UP000823912"/>
    </source>
</evidence>
<feature type="domain" description="Rad50/SbcC-type AAA" evidence="10">
    <location>
        <begin position="4"/>
        <end position="180"/>
    </location>
</feature>
<accession>A0A9D1EB95</accession>
<feature type="coiled-coil region" evidence="9">
    <location>
        <begin position="342"/>
        <end position="369"/>
    </location>
</feature>
<evidence type="ECO:0000256" key="7">
    <source>
        <dbReference type="ARBA" id="ARBA00033408"/>
    </source>
</evidence>
<evidence type="ECO:0000256" key="6">
    <source>
        <dbReference type="ARBA" id="ARBA00023204"/>
    </source>
</evidence>
<dbReference type="CDD" id="cd03241">
    <property type="entry name" value="ABC_RecN"/>
    <property type="match status" value="1"/>
</dbReference>
<dbReference type="PANTHER" id="PTHR11059:SF0">
    <property type="entry name" value="DNA REPAIR PROTEIN RECN"/>
    <property type="match status" value="1"/>
</dbReference>
<comment type="function">
    <text evidence="8">May be involved in recombinational repair of damaged DNA.</text>
</comment>
<dbReference type="GO" id="GO:0009432">
    <property type="term" value="P:SOS response"/>
    <property type="evidence" value="ECO:0007669"/>
    <property type="project" value="TreeGrafter"/>
</dbReference>
<evidence type="ECO:0000256" key="3">
    <source>
        <dbReference type="ARBA" id="ARBA00022741"/>
    </source>
</evidence>
<dbReference type="Gene3D" id="3.40.50.300">
    <property type="entry name" value="P-loop containing nucleotide triphosphate hydrolases"/>
    <property type="match status" value="2"/>
</dbReference>
<keyword evidence="4 8" id="KW-0227">DNA damage</keyword>
<dbReference type="GO" id="GO:0005524">
    <property type="term" value="F:ATP binding"/>
    <property type="evidence" value="ECO:0007669"/>
    <property type="project" value="UniProtKB-KW"/>
</dbReference>
<dbReference type="GO" id="GO:0006302">
    <property type="term" value="P:double-strand break repair"/>
    <property type="evidence" value="ECO:0007669"/>
    <property type="project" value="InterPro"/>
</dbReference>
<dbReference type="InterPro" id="IPR038729">
    <property type="entry name" value="Rad50/SbcC_AAA"/>
</dbReference>
<name>A0A9D1EB95_9FIRM</name>
<comment type="caution">
    <text evidence="11">The sequence shown here is derived from an EMBL/GenBank/DDBJ whole genome shotgun (WGS) entry which is preliminary data.</text>
</comment>
<evidence type="ECO:0000313" key="11">
    <source>
        <dbReference type="EMBL" id="HIR71769.1"/>
    </source>
</evidence>
<dbReference type="Proteomes" id="UP000823912">
    <property type="component" value="Unassembled WGS sequence"/>
</dbReference>
<dbReference type="NCBIfam" id="TIGR00634">
    <property type="entry name" value="recN"/>
    <property type="match status" value="1"/>
</dbReference>